<evidence type="ECO:0000313" key="1">
    <source>
        <dbReference type="EMBL" id="OGG26420.1"/>
    </source>
</evidence>
<sequence length="78" mass="9107">MNKLNNQNSTEKSKEIYFHLKGKLMKKYPAESYICIEPETGDYFVGKSAVEVMHKSEKKYPRKQFFIAQLGRMSGLLK</sequence>
<organism evidence="1 2">
    <name type="scientific">Candidatus Gottesmanbacteria bacterium RIFCSPLOWO2_01_FULL_39_12b</name>
    <dbReference type="NCBI Taxonomy" id="1798388"/>
    <lineage>
        <taxon>Bacteria</taxon>
        <taxon>Candidatus Gottesmaniibacteriota</taxon>
    </lineage>
</organism>
<dbReference type="AlphaFoldDB" id="A0A1F6ANY6"/>
<dbReference type="Proteomes" id="UP000176609">
    <property type="component" value="Unassembled WGS sequence"/>
</dbReference>
<protein>
    <recommendedName>
        <fullName evidence="3">DUF5678 domain-containing protein</fullName>
    </recommendedName>
</protein>
<comment type="caution">
    <text evidence="1">The sequence shown here is derived from an EMBL/GenBank/DDBJ whole genome shotgun (WGS) entry which is preliminary data.</text>
</comment>
<gene>
    <name evidence="1" type="ORF">A2960_06090</name>
</gene>
<dbReference type="EMBL" id="MFJR01000009">
    <property type="protein sequence ID" value="OGG26420.1"/>
    <property type="molecule type" value="Genomic_DNA"/>
</dbReference>
<evidence type="ECO:0008006" key="3">
    <source>
        <dbReference type="Google" id="ProtNLM"/>
    </source>
</evidence>
<proteinExistence type="predicted"/>
<name>A0A1F6ANY6_9BACT</name>
<evidence type="ECO:0000313" key="2">
    <source>
        <dbReference type="Proteomes" id="UP000176609"/>
    </source>
</evidence>
<accession>A0A1F6ANY6</accession>
<reference evidence="1 2" key="1">
    <citation type="journal article" date="2016" name="Nat. Commun.">
        <title>Thousands of microbial genomes shed light on interconnected biogeochemical processes in an aquifer system.</title>
        <authorList>
            <person name="Anantharaman K."/>
            <person name="Brown C.T."/>
            <person name="Hug L.A."/>
            <person name="Sharon I."/>
            <person name="Castelle C.J."/>
            <person name="Probst A.J."/>
            <person name="Thomas B.C."/>
            <person name="Singh A."/>
            <person name="Wilkins M.J."/>
            <person name="Karaoz U."/>
            <person name="Brodie E.L."/>
            <person name="Williams K.H."/>
            <person name="Hubbard S.S."/>
            <person name="Banfield J.F."/>
        </authorList>
    </citation>
    <scope>NUCLEOTIDE SEQUENCE [LARGE SCALE GENOMIC DNA]</scope>
</reference>